<accession>A0A0K1PPF2</accession>
<dbReference type="AlphaFoldDB" id="A0A0K1PPF2"/>
<feature type="domain" description="Polyphosphate kinase-2-related" evidence="1">
    <location>
        <begin position="12"/>
        <end position="232"/>
    </location>
</feature>
<dbReference type="NCBIfam" id="TIGR03708">
    <property type="entry name" value="poly_P_AMP_trns"/>
    <property type="match status" value="1"/>
</dbReference>
<dbReference type="InterPro" id="IPR022488">
    <property type="entry name" value="PPK2-related"/>
</dbReference>
<dbReference type="PATRIC" id="fig|1391654.3.peg.2100"/>
<dbReference type="InterPro" id="IPR022489">
    <property type="entry name" value="PolyP_AMP_Tfrase"/>
</dbReference>
<reference evidence="2 3" key="1">
    <citation type="submission" date="2015-08" db="EMBL/GenBank/DDBJ databases">
        <authorList>
            <person name="Babu N.S."/>
            <person name="Beckwith C.J."/>
            <person name="Beseler K.G."/>
            <person name="Brison A."/>
            <person name="Carone J.V."/>
            <person name="Caskin T.P."/>
            <person name="Diamond M."/>
            <person name="Durham M.E."/>
            <person name="Foxe J.M."/>
            <person name="Go M."/>
            <person name="Henderson B.A."/>
            <person name="Jones I.B."/>
            <person name="McGettigan J.A."/>
            <person name="Micheletti S.J."/>
            <person name="Nasrallah M.E."/>
            <person name="Ortiz D."/>
            <person name="Piller C.R."/>
            <person name="Privatt S.R."/>
            <person name="Schneider S.L."/>
            <person name="Sharp S."/>
            <person name="Smith T.C."/>
            <person name="Stanton J.D."/>
            <person name="Ullery H.E."/>
            <person name="Wilson R.J."/>
            <person name="Serrano M.G."/>
            <person name="Buck G."/>
            <person name="Lee V."/>
            <person name="Wang Y."/>
            <person name="Carvalho R."/>
            <person name="Voegtly L."/>
            <person name="Shi R."/>
            <person name="Duckworth R."/>
            <person name="Johnson A."/>
            <person name="Loviza R."/>
            <person name="Walstead R."/>
            <person name="Shah Z."/>
            <person name="Kiflezghi M."/>
            <person name="Wade K."/>
            <person name="Ball S.L."/>
            <person name="Bradley K.W."/>
            <person name="Asai D.J."/>
            <person name="Bowman C.A."/>
            <person name="Russell D.A."/>
            <person name="Pope W.H."/>
            <person name="Jacobs-Sera D."/>
            <person name="Hendrix R.W."/>
            <person name="Hatfull G.F."/>
        </authorList>
    </citation>
    <scope>NUCLEOTIDE SEQUENCE [LARGE SCALE GENOMIC DNA]</scope>
    <source>
        <strain evidence="2 3">DSM 27648</strain>
    </source>
</reference>
<dbReference type="GO" id="GO:0043751">
    <property type="term" value="F:polyphosphate:AMP phosphotransferase activity"/>
    <property type="evidence" value="ECO:0007669"/>
    <property type="project" value="InterPro"/>
</dbReference>
<keyword evidence="2" id="KW-0808">Transferase</keyword>
<sequence>MFESAELGQKIDDATFSKEVVKLRDALLQAQYELLEKKSFALVVLVNGVEGAGKGDAVNVLNAWLDPRHVKSHTFGAPTEDEAQRPHMWRFWQALPPKGEIGILFNNWYTDPISCRLRGDIDAGELATDIEQIRQMERMLIDEQSPVLKLWFHLSKKAQGKRLETLEKNKLTAWRVTEEDWKTHKQYDRLRKVSERVLRETSTGEAPWIVIDGSDDNYRSVTVGRAVLNSLRRGLEQADAVERAKRRHAKTTNGKAKGVMAPLVQTVDTTRILTDLPFKERLSKEKYATKIEEVQGRLNKLSRSRHMRDHSVVVVFEGMDAAGKGGAIRRVTQALDARYYGVIPIAAPTDEEKAHPYLWRFWRHIPRRRQFVIYDRSWYGRVLVERVEGFAEEAAWTRAYTEINEFEEELVEAGIVIVKLWLAITKEEQLKRFKSREKTPFKQYKITPDDWRNRKRWDDYTEAASDMIDRTSTSSAPWTVIEANDKQLARVKVIETICDRLEASF</sequence>
<organism evidence="2 3">
    <name type="scientific">Labilithrix luteola</name>
    <dbReference type="NCBI Taxonomy" id="1391654"/>
    <lineage>
        <taxon>Bacteria</taxon>
        <taxon>Pseudomonadati</taxon>
        <taxon>Myxococcota</taxon>
        <taxon>Polyangia</taxon>
        <taxon>Polyangiales</taxon>
        <taxon>Labilitrichaceae</taxon>
        <taxon>Labilithrix</taxon>
    </lineage>
</organism>
<dbReference type="InterPro" id="IPR027417">
    <property type="entry name" value="P-loop_NTPase"/>
</dbReference>
<dbReference type="STRING" id="1391654.AKJ09_02084"/>
<name>A0A0K1PPF2_9BACT</name>
<evidence type="ECO:0000313" key="3">
    <source>
        <dbReference type="Proteomes" id="UP000064967"/>
    </source>
</evidence>
<dbReference type="SUPFAM" id="SSF52540">
    <property type="entry name" value="P-loop containing nucleoside triphosphate hydrolases"/>
    <property type="match status" value="2"/>
</dbReference>
<dbReference type="EMBL" id="CP012333">
    <property type="protein sequence ID" value="AKU95420.1"/>
    <property type="molecule type" value="Genomic_DNA"/>
</dbReference>
<dbReference type="OrthoDB" id="9775224at2"/>
<dbReference type="KEGG" id="llu:AKJ09_02084"/>
<dbReference type="Proteomes" id="UP000064967">
    <property type="component" value="Chromosome"/>
</dbReference>
<proteinExistence type="predicted"/>
<evidence type="ECO:0000259" key="1">
    <source>
        <dbReference type="Pfam" id="PF03976"/>
    </source>
</evidence>
<dbReference type="GO" id="GO:0006797">
    <property type="term" value="P:polyphosphate metabolic process"/>
    <property type="evidence" value="ECO:0007669"/>
    <property type="project" value="InterPro"/>
</dbReference>
<dbReference type="Pfam" id="PF03976">
    <property type="entry name" value="PPK2"/>
    <property type="match status" value="2"/>
</dbReference>
<keyword evidence="3" id="KW-1185">Reference proteome</keyword>
<dbReference type="RefSeq" id="WP_146646872.1">
    <property type="nucleotide sequence ID" value="NZ_CP012333.1"/>
</dbReference>
<dbReference type="PANTHER" id="PTHR34383">
    <property type="entry name" value="POLYPHOSPHATE:AMP PHOSPHOTRANSFERASE-RELATED"/>
    <property type="match status" value="1"/>
</dbReference>
<gene>
    <name evidence="2" type="ORF">AKJ09_02084</name>
</gene>
<protein>
    <submittedName>
        <fullName evidence="2">UDP-galactose-lipid carrier transferase</fullName>
    </submittedName>
</protein>
<evidence type="ECO:0000313" key="2">
    <source>
        <dbReference type="EMBL" id="AKU95420.1"/>
    </source>
</evidence>
<feature type="domain" description="Polyphosphate kinase-2-related" evidence="1">
    <location>
        <begin position="282"/>
        <end position="502"/>
    </location>
</feature>
<dbReference type="PANTHER" id="PTHR34383:SF3">
    <property type="entry name" value="POLYPHOSPHATE:AMP PHOSPHOTRANSFERASE"/>
    <property type="match status" value="1"/>
</dbReference>
<dbReference type="Gene3D" id="3.40.50.300">
    <property type="entry name" value="P-loop containing nucleotide triphosphate hydrolases"/>
    <property type="match status" value="2"/>
</dbReference>